<keyword evidence="2" id="KW-1185">Reference proteome</keyword>
<reference evidence="1 2" key="1">
    <citation type="submission" date="2024-09" db="EMBL/GenBank/DDBJ databases">
        <authorList>
            <person name="Sun Q."/>
            <person name="Mori K."/>
        </authorList>
    </citation>
    <scope>NUCLEOTIDE SEQUENCE [LARGE SCALE GENOMIC DNA]</scope>
    <source>
        <strain evidence="1 2">JCM 3331</strain>
    </source>
</reference>
<dbReference type="RefSeq" id="WP_345518974.1">
    <property type="nucleotide sequence ID" value="NZ_BAAAXD010000051.1"/>
</dbReference>
<name>A0ABV5R281_9ACTN</name>
<accession>A0ABV5R281</accession>
<proteinExistence type="predicted"/>
<evidence type="ECO:0000313" key="1">
    <source>
        <dbReference type="EMBL" id="MFB9571962.1"/>
    </source>
</evidence>
<evidence type="ECO:0000313" key="2">
    <source>
        <dbReference type="Proteomes" id="UP001589710"/>
    </source>
</evidence>
<protein>
    <submittedName>
        <fullName evidence="1">Uncharacterized protein</fullName>
    </submittedName>
</protein>
<sequence length="50" mass="5354">MKGRSNATVRGLHLSGRTINEIVKKRAAAGVTYINVSRSNDFAAVALHVC</sequence>
<dbReference type="Proteomes" id="UP001589710">
    <property type="component" value="Unassembled WGS sequence"/>
</dbReference>
<dbReference type="EMBL" id="JBHMCG010000027">
    <property type="protein sequence ID" value="MFB9571962.1"/>
    <property type="molecule type" value="Genomic_DNA"/>
</dbReference>
<comment type="caution">
    <text evidence="1">The sequence shown here is derived from an EMBL/GenBank/DDBJ whole genome shotgun (WGS) entry which is preliminary data.</text>
</comment>
<organism evidence="1 2">
    <name type="scientific">Streptomyces yanii</name>
    <dbReference type="NCBI Taxonomy" id="78510"/>
    <lineage>
        <taxon>Bacteria</taxon>
        <taxon>Bacillati</taxon>
        <taxon>Actinomycetota</taxon>
        <taxon>Actinomycetes</taxon>
        <taxon>Kitasatosporales</taxon>
        <taxon>Streptomycetaceae</taxon>
        <taxon>Streptomyces</taxon>
    </lineage>
</organism>
<gene>
    <name evidence="1" type="ORF">ACFFTL_06350</name>
</gene>